<dbReference type="InterPro" id="IPR058163">
    <property type="entry name" value="LysR-type_TF_proteobact-type"/>
</dbReference>
<dbReference type="SUPFAM" id="SSF46785">
    <property type="entry name" value="Winged helix' DNA-binding domain"/>
    <property type="match status" value="1"/>
</dbReference>
<proteinExistence type="inferred from homology"/>
<dbReference type="InterPro" id="IPR000847">
    <property type="entry name" value="LysR_HTH_N"/>
</dbReference>
<keyword evidence="7" id="KW-1185">Reference proteome</keyword>
<dbReference type="InterPro" id="IPR036388">
    <property type="entry name" value="WH-like_DNA-bd_sf"/>
</dbReference>
<dbReference type="EMBL" id="CP104965">
    <property type="protein sequence ID" value="UXN71876.1"/>
    <property type="molecule type" value="Genomic_DNA"/>
</dbReference>
<gene>
    <name evidence="6" type="ORF">N8A98_12145</name>
</gene>
<protein>
    <submittedName>
        <fullName evidence="6">LysR family transcriptional regulator</fullName>
    </submittedName>
</protein>
<dbReference type="RefSeq" id="WP_262171618.1">
    <property type="nucleotide sequence ID" value="NZ_CP104965.1"/>
</dbReference>
<keyword evidence="3" id="KW-0238">DNA-binding</keyword>
<dbReference type="PANTHER" id="PTHR30537:SF3">
    <property type="entry name" value="TRANSCRIPTIONAL REGULATORY PROTEIN"/>
    <property type="match status" value="1"/>
</dbReference>
<dbReference type="InterPro" id="IPR036390">
    <property type="entry name" value="WH_DNA-bd_sf"/>
</dbReference>
<evidence type="ECO:0000256" key="3">
    <source>
        <dbReference type="ARBA" id="ARBA00023125"/>
    </source>
</evidence>
<dbReference type="PANTHER" id="PTHR30537">
    <property type="entry name" value="HTH-TYPE TRANSCRIPTIONAL REGULATOR"/>
    <property type="match status" value="1"/>
</dbReference>
<dbReference type="PROSITE" id="PS50931">
    <property type="entry name" value="HTH_LYSR"/>
    <property type="match status" value="1"/>
</dbReference>
<reference evidence="6 7" key="1">
    <citation type="submission" date="2022-09" db="EMBL/GenBank/DDBJ databases">
        <title>Interaction between co-microsymbionts with complementary sets of symbiotic genes in legume-rhizobium systems.</title>
        <authorList>
            <person name="Safronova V."/>
            <person name="Sazanova A."/>
            <person name="Afonin A."/>
            <person name="Chirak E."/>
        </authorList>
    </citation>
    <scope>NUCLEOTIDE SEQUENCE [LARGE SCALE GENOMIC DNA]</scope>
    <source>
        <strain evidence="6 7">A18/4-1</strain>
    </source>
</reference>
<dbReference type="SUPFAM" id="SSF53850">
    <property type="entry name" value="Periplasmic binding protein-like II"/>
    <property type="match status" value="1"/>
</dbReference>
<keyword evidence="4" id="KW-0804">Transcription</keyword>
<dbReference type="Gene3D" id="1.10.10.10">
    <property type="entry name" value="Winged helix-like DNA-binding domain superfamily/Winged helix DNA-binding domain"/>
    <property type="match status" value="1"/>
</dbReference>
<name>A0ABY6CLH8_9HYPH</name>
<evidence type="ECO:0000313" key="6">
    <source>
        <dbReference type="EMBL" id="UXN71876.1"/>
    </source>
</evidence>
<accession>A0ABY6CLH8</accession>
<dbReference type="PRINTS" id="PR00039">
    <property type="entry name" value="HTHLYSR"/>
</dbReference>
<feature type="domain" description="HTH lysR-type" evidence="5">
    <location>
        <begin position="11"/>
        <end position="62"/>
    </location>
</feature>
<evidence type="ECO:0000313" key="7">
    <source>
        <dbReference type="Proteomes" id="UP001061862"/>
    </source>
</evidence>
<dbReference type="Gene3D" id="3.40.190.290">
    <property type="match status" value="1"/>
</dbReference>
<dbReference type="Proteomes" id="UP001061862">
    <property type="component" value="Chromosome"/>
</dbReference>
<evidence type="ECO:0000259" key="5">
    <source>
        <dbReference type="PROSITE" id="PS50931"/>
    </source>
</evidence>
<evidence type="ECO:0000256" key="1">
    <source>
        <dbReference type="ARBA" id="ARBA00009437"/>
    </source>
</evidence>
<comment type="similarity">
    <text evidence="1">Belongs to the LysR transcriptional regulatory family.</text>
</comment>
<keyword evidence="2" id="KW-0805">Transcription regulation</keyword>
<dbReference type="InterPro" id="IPR005119">
    <property type="entry name" value="LysR_subst-bd"/>
</dbReference>
<evidence type="ECO:0000256" key="4">
    <source>
        <dbReference type="ARBA" id="ARBA00023163"/>
    </source>
</evidence>
<sequence>MSIPTDWERQRAFLAVLREGSLSGAARALNLAQPTIRRRIEDLERDHGVALFTRASSGLIPTAIALELAGHVEAMANAAAAFARTASAEAGSASGIVRITASEVVAVEVLPPILAQLREAHPGLVIELGLNNRSEDLLGRQADIAVRMTRPLQEALLAKRIGTIRLGMHARRDYLDRHGIPATMKDLARFALIGFETDPVGIAAYRDQGVTLQSEDFAFRCNSDIGQLAAIRAGIGIGICHTGLGKRDPNLVHVLPDAFGMDLQTWVVTHEDLRHVERIRLTFDALVQGLQDYAAT</sequence>
<evidence type="ECO:0000256" key="2">
    <source>
        <dbReference type="ARBA" id="ARBA00023015"/>
    </source>
</evidence>
<organism evidence="6 7">
    <name type="scientific">Devosia neptuniae</name>
    <dbReference type="NCBI Taxonomy" id="191302"/>
    <lineage>
        <taxon>Bacteria</taxon>
        <taxon>Pseudomonadati</taxon>
        <taxon>Pseudomonadota</taxon>
        <taxon>Alphaproteobacteria</taxon>
        <taxon>Hyphomicrobiales</taxon>
        <taxon>Devosiaceae</taxon>
        <taxon>Devosia</taxon>
    </lineage>
</organism>
<dbReference type="Pfam" id="PF00126">
    <property type="entry name" value="HTH_1"/>
    <property type="match status" value="1"/>
</dbReference>
<dbReference type="Pfam" id="PF03466">
    <property type="entry name" value="LysR_substrate"/>
    <property type="match status" value="1"/>
</dbReference>